<protein>
    <recommendedName>
        <fullName evidence="5">HAD family hydrolase</fullName>
    </recommendedName>
</protein>
<dbReference type="InterPro" id="IPR051014">
    <property type="entry name" value="Cation_Transport_ATPase_IB"/>
</dbReference>
<dbReference type="InterPro" id="IPR023214">
    <property type="entry name" value="HAD_sf"/>
</dbReference>
<keyword evidence="2" id="KW-1133">Transmembrane helix</keyword>
<reference evidence="3 4" key="1">
    <citation type="journal article" date="2019" name="Int. J. Syst. Evol. Microbiol.">
        <title>The Global Catalogue of Microorganisms (GCM) 10K type strain sequencing project: providing services to taxonomists for standard genome sequencing and annotation.</title>
        <authorList>
            <consortium name="The Broad Institute Genomics Platform"/>
            <consortium name="The Broad Institute Genome Sequencing Center for Infectious Disease"/>
            <person name="Wu L."/>
            <person name="Ma J."/>
        </authorList>
    </citation>
    <scope>NUCLEOTIDE SEQUENCE [LARGE SCALE GENOMIC DNA]</scope>
    <source>
        <strain evidence="3 4">JCM 13518</strain>
    </source>
</reference>
<feature type="transmembrane region" description="Helical" evidence="2">
    <location>
        <begin position="308"/>
        <end position="327"/>
    </location>
</feature>
<evidence type="ECO:0000256" key="2">
    <source>
        <dbReference type="SAM" id="Phobius"/>
    </source>
</evidence>
<evidence type="ECO:0000313" key="4">
    <source>
        <dbReference type="Proteomes" id="UP001501057"/>
    </source>
</evidence>
<dbReference type="PANTHER" id="PTHR48085">
    <property type="entry name" value="CADMIUM/ZINC-TRANSPORTING ATPASE HMA2-RELATED"/>
    <property type="match status" value="1"/>
</dbReference>
<dbReference type="Proteomes" id="UP001501057">
    <property type="component" value="Unassembled WGS sequence"/>
</dbReference>
<comment type="similarity">
    <text evidence="1">Belongs to the cation transport ATPase (P-type) (TC 3.A.3) family. Type IB subfamily.</text>
</comment>
<evidence type="ECO:0000313" key="3">
    <source>
        <dbReference type="EMBL" id="GAA1743473.1"/>
    </source>
</evidence>
<keyword evidence="2" id="KW-0812">Transmembrane</keyword>
<dbReference type="Gene3D" id="3.40.1110.10">
    <property type="entry name" value="Calcium-transporting ATPase, cytoplasmic domain N"/>
    <property type="match status" value="1"/>
</dbReference>
<evidence type="ECO:0000256" key="1">
    <source>
        <dbReference type="ARBA" id="ARBA00006024"/>
    </source>
</evidence>
<accession>A0ABN2JY95</accession>
<gene>
    <name evidence="3" type="ORF">GCM10009710_24410</name>
</gene>
<sequence length="330" mass="34165">MIVIATLAWWSAHPIVVGSARRRSGEARARVVGRGALDCFARLDTLVVDPIGSVTVGELRVIGVEPLDPEHDRSLRWFAGALQHGADDPVARAISRLSARGGATNVEHLPGVGVLGTVDRHPVRVGSPEWIGLDGVPDDDWAQTVAVEVDGRALGRIRVADVVREQSAATIASLAADGVQVVLVAPGDAAARHLSSLLPGATTVAPSERPGEQVVDDSVREGAGVATVGRGRSAIVRPVTGTVAVSDDLGTDVPGVEMHDVAIHHVATVLRLLRSARGRVRAMRIGVIAVTVVGVAGLLLVPTGPPELAATAATVLALPVAVLLPLLRWS</sequence>
<evidence type="ECO:0008006" key="5">
    <source>
        <dbReference type="Google" id="ProtNLM"/>
    </source>
</evidence>
<dbReference type="Gene3D" id="3.40.50.1000">
    <property type="entry name" value="HAD superfamily/HAD-like"/>
    <property type="match status" value="1"/>
</dbReference>
<dbReference type="EMBL" id="BAAAME010000004">
    <property type="protein sequence ID" value="GAA1743473.1"/>
    <property type="molecule type" value="Genomic_DNA"/>
</dbReference>
<dbReference type="PANTHER" id="PTHR48085:SF5">
    <property type="entry name" value="CADMIUM_ZINC-TRANSPORTING ATPASE HMA4-RELATED"/>
    <property type="match status" value="1"/>
</dbReference>
<organism evidence="3 4">
    <name type="scientific">Aeromicrobium alkaliterrae</name>
    <dbReference type="NCBI Taxonomy" id="302168"/>
    <lineage>
        <taxon>Bacteria</taxon>
        <taxon>Bacillati</taxon>
        <taxon>Actinomycetota</taxon>
        <taxon>Actinomycetes</taxon>
        <taxon>Propionibacteriales</taxon>
        <taxon>Nocardioidaceae</taxon>
        <taxon>Aeromicrobium</taxon>
    </lineage>
</organism>
<name>A0ABN2JY95_9ACTN</name>
<feature type="transmembrane region" description="Helical" evidence="2">
    <location>
        <begin position="282"/>
        <end position="302"/>
    </location>
</feature>
<keyword evidence="2" id="KW-0472">Membrane</keyword>
<proteinExistence type="inferred from homology"/>
<keyword evidence="4" id="KW-1185">Reference proteome</keyword>
<dbReference type="InterPro" id="IPR023299">
    <property type="entry name" value="ATPase_P-typ_cyto_dom_N"/>
</dbReference>
<comment type="caution">
    <text evidence="3">The sequence shown here is derived from an EMBL/GenBank/DDBJ whole genome shotgun (WGS) entry which is preliminary data.</text>
</comment>
<dbReference type="SUPFAM" id="SSF81660">
    <property type="entry name" value="Metal cation-transporting ATPase, ATP-binding domain N"/>
    <property type="match status" value="1"/>
</dbReference>